<accession>A0A380FG36</accession>
<evidence type="ECO:0000313" key="5">
    <source>
        <dbReference type="Proteomes" id="UP000255277"/>
    </source>
</evidence>
<dbReference type="InterPro" id="IPR010022">
    <property type="entry name" value="XkdX"/>
</dbReference>
<dbReference type="Proteomes" id="UP000255277">
    <property type="component" value="Unassembled WGS sequence"/>
</dbReference>
<gene>
    <name evidence="3" type="ORF">NCTC12195_01594</name>
    <name evidence="4" type="ORF">NCTC12195_03525</name>
    <name evidence="1" type="ORF">SGA02_04070</name>
    <name evidence="2" type="ORF">SGA02_28530</name>
</gene>
<organism evidence="3 5">
    <name type="scientific">Staphylococcus gallinarum</name>
    <dbReference type="NCBI Taxonomy" id="1293"/>
    <lineage>
        <taxon>Bacteria</taxon>
        <taxon>Bacillati</taxon>
        <taxon>Bacillota</taxon>
        <taxon>Bacilli</taxon>
        <taxon>Bacillales</taxon>
        <taxon>Staphylococcaceae</taxon>
        <taxon>Staphylococcus</taxon>
    </lineage>
</organism>
<dbReference type="EMBL" id="BKAX01000001">
    <property type="protein sequence ID" value="GEQ04579.1"/>
    <property type="molecule type" value="Genomic_DNA"/>
</dbReference>
<evidence type="ECO:0000313" key="6">
    <source>
        <dbReference type="Proteomes" id="UP000321057"/>
    </source>
</evidence>
<dbReference type="EMBL" id="UHDK01000001">
    <property type="protein sequence ID" value="SUM32154.1"/>
    <property type="molecule type" value="Genomic_DNA"/>
</dbReference>
<dbReference type="Proteomes" id="UP000321057">
    <property type="component" value="Unassembled WGS sequence"/>
</dbReference>
<protein>
    <submittedName>
        <fullName evidence="3">Phage protein</fullName>
    </submittedName>
</protein>
<name>A0A380FG36_STAGA</name>
<dbReference type="EMBL" id="UHDK01000001">
    <property type="protein sequence ID" value="SUM34017.1"/>
    <property type="molecule type" value="Genomic_DNA"/>
</dbReference>
<sequence>MFPSFESIKYFYDINCYTTVEIKIYYEYGCITKEQYKEITGEDYPEPQA</sequence>
<dbReference type="NCBIfam" id="TIGR01669">
    <property type="entry name" value="phage_XkdX"/>
    <property type="match status" value="1"/>
</dbReference>
<dbReference type="Pfam" id="PF09693">
    <property type="entry name" value="Phage_XkdX"/>
    <property type="match status" value="1"/>
</dbReference>
<dbReference type="EMBL" id="BKAX01000016">
    <property type="protein sequence ID" value="GEQ07025.1"/>
    <property type="molecule type" value="Genomic_DNA"/>
</dbReference>
<dbReference type="OrthoDB" id="2911343at2"/>
<evidence type="ECO:0000313" key="1">
    <source>
        <dbReference type="EMBL" id="GEQ04579.1"/>
    </source>
</evidence>
<reference evidence="3 5" key="1">
    <citation type="submission" date="2018-06" db="EMBL/GenBank/DDBJ databases">
        <authorList>
            <consortium name="Pathogen Informatics"/>
            <person name="Doyle S."/>
        </authorList>
    </citation>
    <scope>NUCLEOTIDE SEQUENCE [LARGE SCALE GENOMIC DNA]</scope>
    <source>
        <strain evidence="3 5">NCTC12195</strain>
    </source>
</reference>
<keyword evidence="6" id="KW-1185">Reference proteome</keyword>
<evidence type="ECO:0000313" key="3">
    <source>
        <dbReference type="EMBL" id="SUM32154.1"/>
    </source>
</evidence>
<proteinExistence type="predicted"/>
<dbReference type="RefSeq" id="WP_082039223.1">
    <property type="nucleotide sequence ID" value="NZ_BKAX01000001.1"/>
</dbReference>
<evidence type="ECO:0000313" key="4">
    <source>
        <dbReference type="EMBL" id="SUM34017.1"/>
    </source>
</evidence>
<reference evidence="1 6" key="2">
    <citation type="submission" date="2019-07" db="EMBL/GenBank/DDBJ databases">
        <title>Whole genome shotgun sequence of Staphylococcus gallinarum NBRC 109767.</title>
        <authorList>
            <person name="Hosoyama A."/>
            <person name="Uohara A."/>
            <person name="Ohji S."/>
            <person name="Ichikawa N."/>
        </authorList>
    </citation>
    <scope>NUCLEOTIDE SEQUENCE [LARGE SCALE GENOMIC DNA]</scope>
    <source>
        <strain evidence="1 6">NBRC 109767</strain>
    </source>
</reference>
<dbReference type="AlphaFoldDB" id="A0A380FG36"/>
<evidence type="ECO:0000313" key="2">
    <source>
        <dbReference type="EMBL" id="GEQ07025.1"/>
    </source>
</evidence>